<organism evidence="2 3">
    <name type="scientific">Pleurodeles waltl</name>
    <name type="common">Iberian ribbed newt</name>
    <dbReference type="NCBI Taxonomy" id="8319"/>
    <lineage>
        <taxon>Eukaryota</taxon>
        <taxon>Metazoa</taxon>
        <taxon>Chordata</taxon>
        <taxon>Craniata</taxon>
        <taxon>Vertebrata</taxon>
        <taxon>Euteleostomi</taxon>
        <taxon>Amphibia</taxon>
        <taxon>Batrachia</taxon>
        <taxon>Caudata</taxon>
        <taxon>Salamandroidea</taxon>
        <taxon>Salamandridae</taxon>
        <taxon>Pleurodelinae</taxon>
        <taxon>Pleurodeles</taxon>
    </lineage>
</organism>
<feature type="region of interest" description="Disordered" evidence="1">
    <location>
        <begin position="20"/>
        <end position="145"/>
    </location>
</feature>
<dbReference type="Proteomes" id="UP001066276">
    <property type="component" value="Chromosome 1_1"/>
</dbReference>
<evidence type="ECO:0000313" key="3">
    <source>
        <dbReference type="Proteomes" id="UP001066276"/>
    </source>
</evidence>
<name>A0AAV7WFR6_PLEWA</name>
<gene>
    <name evidence="2" type="ORF">NDU88_000527</name>
</gene>
<accession>A0AAV7WFR6</accession>
<proteinExistence type="predicted"/>
<feature type="non-terminal residue" evidence="2">
    <location>
        <position position="1"/>
    </location>
</feature>
<feature type="compositionally biased region" description="Basic and acidic residues" evidence="1">
    <location>
        <begin position="53"/>
        <end position="89"/>
    </location>
</feature>
<dbReference type="EMBL" id="JANPWB010000001">
    <property type="protein sequence ID" value="KAJ1212884.1"/>
    <property type="molecule type" value="Genomic_DNA"/>
</dbReference>
<feature type="compositionally biased region" description="Basic and acidic residues" evidence="1">
    <location>
        <begin position="96"/>
        <end position="109"/>
    </location>
</feature>
<feature type="compositionally biased region" description="Polar residues" evidence="1">
    <location>
        <begin position="20"/>
        <end position="39"/>
    </location>
</feature>
<comment type="caution">
    <text evidence="2">The sequence shown here is derived from an EMBL/GenBank/DDBJ whole genome shotgun (WGS) entry which is preliminary data.</text>
</comment>
<feature type="compositionally biased region" description="Acidic residues" evidence="1">
    <location>
        <begin position="111"/>
        <end position="125"/>
    </location>
</feature>
<evidence type="ECO:0000256" key="1">
    <source>
        <dbReference type="SAM" id="MobiDB-lite"/>
    </source>
</evidence>
<sequence length="145" mass="16378">YNTPQDPFFPNLLSRYTSNGWLQQPLSRGSECDSTQSSRPDGKYPRGTSQHAESGKEEAEPFRSAKHQEDVEGSEDIKQEEKRSERFPEEGEDGEKEWTEDGEKERMGEGDTGEQGEESQEEDVGTENRGDEEQEEDGVTEDPGD</sequence>
<evidence type="ECO:0000313" key="2">
    <source>
        <dbReference type="EMBL" id="KAJ1212884.1"/>
    </source>
</evidence>
<reference evidence="2" key="1">
    <citation type="journal article" date="2022" name="bioRxiv">
        <title>Sequencing and chromosome-scale assembly of the giantPleurodeles waltlgenome.</title>
        <authorList>
            <person name="Brown T."/>
            <person name="Elewa A."/>
            <person name="Iarovenko S."/>
            <person name="Subramanian E."/>
            <person name="Araus A.J."/>
            <person name="Petzold A."/>
            <person name="Susuki M."/>
            <person name="Suzuki K.-i.T."/>
            <person name="Hayashi T."/>
            <person name="Toyoda A."/>
            <person name="Oliveira C."/>
            <person name="Osipova E."/>
            <person name="Leigh N.D."/>
            <person name="Simon A."/>
            <person name="Yun M.H."/>
        </authorList>
    </citation>
    <scope>NUCLEOTIDE SEQUENCE</scope>
    <source>
        <strain evidence="2">20211129_DDA</strain>
        <tissue evidence="2">Liver</tissue>
    </source>
</reference>
<feature type="compositionally biased region" description="Acidic residues" evidence="1">
    <location>
        <begin position="132"/>
        <end position="145"/>
    </location>
</feature>
<dbReference type="AlphaFoldDB" id="A0AAV7WFR6"/>
<protein>
    <submittedName>
        <fullName evidence="2">Uncharacterized protein</fullName>
    </submittedName>
</protein>
<keyword evidence="3" id="KW-1185">Reference proteome</keyword>